<keyword evidence="5" id="KW-0963">Cytoplasm</keyword>
<keyword evidence="1 5" id="KW-0489">Methyltransferase</keyword>
<comment type="caution">
    <text evidence="5">Lacks conserved residue(s) required for the propagation of feature annotation.</text>
</comment>
<evidence type="ECO:0000256" key="4">
    <source>
        <dbReference type="ARBA" id="ARBA00038303"/>
    </source>
</evidence>
<feature type="binding site" evidence="5">
    <location>
        <position position="100"/>
    </location>
    <ligand>
        <name>S-adenosyl-L-methionine</name>
        <dbReference type="ChEBI" id="CHEBI:59789"/>
    </ligand>
</feature>
<comment type="subunit">
    <text evidence="5">Homodimer.</text>
</comment>
<comment type="catalytic activity">
    <reaction evidence="5">
        <text>pseudouridine(1915) in 23S rRNA + S-adenosyl-L-methionine = N(3)-methylpseudouridine(1915) in 23S rRNA + S-adenosyl-L-homocysteine + H(+)</text>
        <dbReference type="Rhea" id="RHEA:42752"/>
        <dbReference type="Rhea" id="RHEA-COMP:10221"/>
        <dbReference type="Rhea" id="RHEA-COMP:10222"/>
        <dbReference type="ChEBI" id="CHEBI:15378"/>
        <dbReference type="ChEBI" id="CHEBI:57856"/>
        <dbReference type="ChEBI" id="CHEBI:59789"/>
        <dbReference type="ChEBI" id="CHEBI:65314"/>
        <dbReference type="ChEBI" id="CHEBI:74486"/>
        <dbReference type="EC" id="2.1.1.177"/>
    </reaction>
</comment>
<reference evidence="7" key="1">
    <citation type="journal article" date="2019" name="Int. J. Syst. Evol. Microbiol.">
        <title>The Global Catalogue of Microorganisms (GCM) 10K type strain sequencing project: providing services to taxonomists for standard genome sequencing and annotation.</title>
        <authorList>
            <consortium name="The Broad Institute Genomics Platform"/>
            <consortium name="The Broad Institute Genome Sequencing Center for Infectious Disease"/>
            <person name="Wu L."/>
            <person name="Ma J."/>
        </authorList>
    </citation>
    <scope>NUCLEOTIDE SEQUENCE [LARGE SCALE GENOMIC DNA]</scope>
    <source>
        <strain evidence="7">CCUG 51308</strain>
    </source>
</reference>
<evidence type="ECO:0000313" key="7">
    <source>
        <dbReference type="Proteomes" id="UP001596492"/>
    </source>
</evidence>
<evidence type="ECO:0000256" key="3">
    <source>
        <dbReference type="ARBA" id="ARBA00022691"/>
    </source>
</evidence>
<name>A0ABW2IMN2_9PROT</name>
<evidence type="ECO:0000256" key="2">
    <source>
        <dbReference type="ARBA" id="ARBA00022679"/>
    </source>
</evidence>
<comment type="subcellular location">
    <subcellularLocation>
        <location evidence="5">Cytoplasm</location>
    </subcellularLocation>
</comment>
<dbReference type="PANTHER" id="PTHR33603">
    <property type="entry name" value="METHYLTRANSFERASE"/>
    <property type="match status" value="1"/>
</dbReference>
<comment type="caution">
    <text evidence="6">The sequence shown here is derived from an EMBL/GenBank/DDBJ whole genome shotgun (WGS) entry which is preliminary data.</text>
</comment>
<comment type="similarity">
    <text evidence="4 5">Belongs to the RNA methyltransferase RlmH family.</text>
</comment>
<proteinExistence type="inferred from homology"/>
<dbReference type="SUPFAM" id="SSF75217">
    <property type="entry name" value="alpha/beta knot"/>
    <property type="match status" value="1"/>
</dbReference>
<evidence type="ECO:0000256" key="5">
    <source>
        <dbReference type="HAMAP-Rule" id="MF_00658"/>
    </source>
</evidence>
<dbReference type="InterPro" id="IPR029028">
    <property type="entry name" value="Alpha/beta_knot_MTases"/>
</dbReference>
<feature type="binding site" evidence="5">
    <location>
        <position position="69"/>
    </location>
    <ligand>
        <name>S-adenosyl-L-methionine</name>
        <dbReference type="ChEBI" id="CHEBI:59789"/>
    </ligand>
</feature>
<evidence type="ECO:0000256" key="1">
    <source>
        <dbReference type="ARBA" id="ARBA00022603"/>
    </source>
</evidence>
<dbReference type="Proteomes" id="UP001596492">
    <property type="component" value="Unassembled WGS sequence"/>
</dbReference>
<dbReference type="Pfam" id="PF02590">
    <property type="entry name" value="SPOUT_MTase"/>
    <property type="match status" value="1"/>
</dbReference>
<accession>A0ABW2IMN2</accession>
<gene>
    <name evidence="5" type="primary">rlmH</name>
    <name evidence="6" type="ORF">ACFQS8_10980</name>
</gene>
<dbReference type="InterPro" id="IPR029026">
    <property type="entry name" value="tRNA_m1G_MTases_N"/>
</dbReference>
<dbReference type="EMBL" id="JBHTBR010000005">
    <property type="protein sequence ID" value="MFC7292141.1"/>
    <property type="molecule type" value="Genomic_DNA"/>
</dbReference>
<keyword evidence="2 5" id="KW-0808">Transferase</keyword>
<dbReference type="PIRSF" id="PIRSF004505">
    <property type="entry name" value="MT_bac"/>
    <property type="match status" value="1"/>
</dbReference>
<dbReference type="InterPro" id="IPR003742">
    <property type="entry name" value="RlmH-like"/>
</dbReference>
<organism evidence="6 7">
    <name type="scientific">Hirschia litorea</name>
    <dbReference type="NCBI Taxonomy" id="1199156"/>
    <lineage>
        <taxon>Bacteria</taxon>
        <taxon>Pseudomonadati</taxon>
        <taxon>Pseudomonadota</taxon>
        <taxon>Alphaproteobacteria</taxon>
        <taxon>Hyphomonadales</taxon>
        <taxon>Hyphomonadaceae</taxon>
        <taxon>Hirschia</taxon>
    </lineage>
</organism>
<dbReference type="PANTHER" id="PTHR33603:SF1">
    <property type="entry name" value="RIBOSOMAL RNA LARGE SUBUNIT METHYLTRANSFERASE H"/>
    <property type="match status" value="1"/>
</dbReference>
<dbReference type="Gene3D" id="3.40.1280.10">
    <property type="match status" value="1"/>
</dbReference>
<dbReference type="CDD" id="cd18081">
    <property type="entry name" value="RlmH-like"/>
    <property type="match status" value="1"/>
</dbReference>
<dbReference type="HAMAP" id="MF_00658">
    <property type="entry name" value="23SrRNA_methyltr_H"/>
    <property type="match status" value="1"/>
</dbReference>
<comment type="function">
    <text evidence="5">Specifically methylates the pseudouridine at position 1915 (m3Psi1915) in 23S rRNA.</text>
</comment>
<keyword evidence="3 5" id="KW-0949">S-adenosyl-L-methionine</keyword>
<evidence type="ECO:0000313" key="6">
    <source>
        <dbReference type="EMBL" id="MFC7292141.1"/>
    </source>
</evidence>
<keyword evidence="5" id="KW-0698">rRNA processing</keyword>
<sequence>MHIKIVCVGRMKDSPERDMVNDYIQRAAKTGRGLGIRSVEEIEVEAGGGKTKESERILARVGNARLVRLDERGKALKSMEFSKKIANWRDTGDDVAFLIGGADGHDKSLTPKAPDAISFGVQTWPHKLVRVMIAEQIYRALSIEAGSPYHRE</sequence>
<dbReference type="EC" id="2.1.1.177" evidence="5"/>
<dbReference type="RefSeq" id="WP_382167380.1">
    <property type="nucleotide sequence ID" value="NZ_JBHTBR010000005.1"/>
</dbReference>
<keyword evidence="7" id="KW-1185">Reference proteome</keyword>
<protein>
    <recommendedName>
        <fullName evidence="5">Ribosomal RNA large subunit methyltransferase H</fullName>
        <ecNumber evidence="5">2.1.1.177</ecNumber>
    </recommendedName>
    <alternativeName>
        <fullName evidence="5">23S rRNA (pseudouridine1915-N3)-methyltransferase</fullName>
    </alternativeName>
    <alternativeName>
        <fullName evidence="5">23S rRNA m3Psi1915 methyltransferase</fullName>
    </alternativeName>
    <alternativeName>
        <fullName evidence="5">rRNA (pseudouridine-N3-)-methyltransferase RlmH</fullName>
    </alternativeName>
</protein>